<protein>
    <submittedName>
        <fullName evidence="10">M48 family metalloprotease</fullName>
        <ecNumber evidence="10">3.4.24.-</ecNumber>
    </submittedName>
</protein>
<dbReference type="EMBL" id="JAHQZT010000026">
    <property type="protein sequence ID" value="MBV0934511.1"/>
    <property type="molecule type" value="Genomic_DNA"/>
</dbReference>
<evidence type="ECO:0000256" key="3">
    <source>
        <dbReference type="ARBA" id="ARBA00022801"/>
    </source>
</evidence>
<dbReference type="GO" id="GO:0008237">
    <property type="term" value="F:metallopeptidase activity"/>
    <property type="evidence" value="ECO:0007669"/>
    <property type="project" value="UniProtKB-KW"/>
</dbReference>
<dbReference type="Proteomes" id="UP000755551">
    <property type="component" value="Unassembled WGS sequence"/>
</dbReference>
<dbReference type="InterPro" id="IPR051156">
    <property type="entry name" value="Mito/Outer_Membr_Metalloprot"/>
</dbReference>
<evidence type="ECO:0000256" key="8">
    <source>
        <dbReference type="SAM" id="SignalP"/>
    </source>
</evidence>
<evidence type="ECO:0000256" key="4">
    <source>
        <dbReference type="ARBA" id="ARBA00022833"/>
    </source>
</evidence>
<sequence>MKRTLLSVAAALMIGTSLTGCVDGNLNTTSLSALQDAARAATLSESDAKAMAAQAAVQMDQQNDVMPASSRYTKRLNRLVRKFRNEDGLALNFKVYDSPQINAFAMSDGTIRVYRGLLDTFSDDEVRFVIGHEIGHVKLGHSLKAMRTAYATSAVRKGVASQGGRAAQLSSSQLGALGEALVNAQFSQSQERDSDTYAVSFMKKHGFDPRAGLSVMKKFQQMDGGKGSMLSSHPASTEREDHIARLL</sequence>
<keyword evidence="11" id="KW-1185">Reference proteome</keyword>
<evidence type="ECO:0000256" key="1">
    <source>
        <dbReference type="ARBA" id="ARBA00022670"/>
    </source>
</evidence>
<accession>A0ABS6MFE4</accession>
<evidence type="ECO:0000256" key="7">
    <source>
        <dbReference type="SAM" id="MobiDB-lite"/>
    </source>
</evidence>
<evidence type="ECO:0000313" key="10">
    <source>
        <dbReference type="EMBL" id="MBV0934511.1"/>
    </source>
</evidence>
<dbReference type="PANTHER" id="PTHR22726">
    <property type="entry name" value="METALLOENDOPEPTIDASE OMA1"/>
    <property type="match status" value="1"/>
</dbReference>
<comment type="similarity">
    <text evidence="6">Belongs to the peptidase M48 family.</text>
</comment>
<evidence type="ECO:0000259" key="9">
    <source>
        <dbReference type="Pfam" id="PF01435"/>
    </source>
</evidence>
<gene>
    <name evidence="10" type="ORF">KTN04_14315</name>
</gene>
<dbReference type="PROSITE" id="PS51257">
    <property type="entry name" value="PROKAR_LIPOPROTEIN"/>
    <property type="match status" value="1"/>
</dbReference>
<evidence type="ECO:0000256" key="5">
    <source>
        <dbReference type="ARBA" id="ARBA00023049"/>
    </source>
</evidence>
<feature type="domain" description="Peptidase M48" evidence="9">
    <location>
        <begin position="92"/>
        <end position="243"/>
    </location>
</feature>
<evidence type="ECO:0000313" key="11">
    <source>
        <dbReference type="Proteomes" id="UP000755551"/>
    </source>
</evidence>
<reference evidence="10 11" key="1">
    <citation type="submission" date="2021-06" db="EMBL/GenBank/DDBJ databases">
        <title>Bacterium isolated from marine sediment.</title>
        <authorList>
            <person name="Zhu K.-L."/>
            <person name="Du Z.-J."/>
            <person name="Liang Q.-Y."/>
        </authorList>
    </citation>
    <scope>NUCLEOTIDE SEQUENCE [LARGE SCALE GENOMIC DNA]</scope>
    <source>
        <strain evidence="10 11">A346</strain>
    </source>
</reference>
<organism evidence="10 11">
    <name type="scientific">Marinobacterium weihaiense</name>
    <dbReference type="NCBI Taxonomy" id="2851016"/>
    <lineage>
        <taxon>Bacteria</taxon>
        <taxon>Pseudomonadati</taxon>
        <taxon>Pseudomonadota</taxon>
        <taxon>Gammaproteobacteria</taxon>
        <taxon>Oceanospirillales</taxon>
        <taxon>Oceanospirillaceae</taxon>
        <taxon>Marinobacterium</taxon>
    </lineage>
</organism>
<keyword evidence="5 6" id="KW-0482">Metalloprotease</keyword>
<feature type="compositionally biased region" description="Basic and acidic residues" evidence="7">
    <location>
        <begin position="236"/>
        <end position="247"/>
    </location>
</feature>
<keyword evidence="3 6" id="KW-0378">Hydrolase</keyword>
<evidence type="ECO:0000256" key="6">
    <source>
        <dbReference type="RuleBase" id="RU003983"/>
    </source>
</evidence>
<dbReference type="Pfam" id="PF01435">
    <property type="entry name" value="Peptidase_M48"/>
    <property type="match status" value="1"/>
</dbReference>
<name>A0ABS6MFE4_9GAMM</name>
<feature type="signal peptide" evidence="8">
    <location>
        <begin position="1"/>
        <end position="19"/>
    </location>
</feature>
<comment type="caution">
    <text evidence="10">The sequence shown here is derived from an EMBL/GenBank/DDBJ whole genome shotgun (WGS) entry which is preliminary data.</text>
</comment>
<dbReference type="PANTHER" id="PTHR22726:SF8">
    <property type="entry name" value="METALLOPROTEASE YCAL"/>
    <property type="match status" value="1"/>
</dbReference>
<proteinExistence type="inferred from homology"/>
<keyword evidence="4 6" id="KW-0862">Zinc</keyword>
<dbReference type="EC" id="3.4.24.-" evidence="10"/>
<feature type="region of interest" description="Disordered" evidence="7">
    <location>
        <begin position="223"/>
        <end position="247"/>
    </location>
</feature>
<evidence type="ECO:0000256" key="2">
    <source>
        <dbReference type="ARBA" id="ARBA00022723"/>
    </source>
</evidence>
<dbReference type="InterPro" id="IPR001915">
    <property type="entry name" value="Peptidase_M48"/>
</dbReference>
<keyword evidence="8" id="KW-0732">Signal</keyword>
<comment type="cofactor">
    <cofactor evidence="6">
        <name>Zn(2+)</name>
        <dbReference type="ChEBI" id="CHEBI:29105"/>
    </cofactor>
    <text evidence="6">Binds 1 zinc ion per subunit.</text>
</comment>
<keyword evidence="1 6" id="KW-0645">Protease</keyword>
<feature type="chain" id="PRO_5047488031" evidence="8">
    <location>
        <begin position="20"/>
        <end position="247"/>
    </location>
</feature>
<keyword evidence="2" id="KW-0479">Metal-binding</keyword>
<dbReference type="RefSeq" id="WP_217335916.1">
    <property type="nucleotide sequence ID" value="NZ_JAHQZT010000026.1"/>
</dbReference>